<protein>
    <recommendedName>
        <fullName evidence="2">Chromo domain-containing protein</fullName>
    </recommendedName>
</protein>
<accession>A0A0H5RGK8</accession>
<name>A0A0H5RGK8_9EUKA</name>
<reference evidence="1" key="1">
    <citation type="submission" date="2015-04" db="EMBL/GenBank/DDBJ databases">
        <title>The genome sequence of the plant pathogenic Rhizarian Plasmodiophora brassicae reveals insights in its biotrophic life cycle and the origin of chitin synthesis.</title>
        <authorList>
            <person name="Schwelm A."/>
            <person name="Fogelqvist J."/>
            <person name="Knaust A."/>
            <person name="Julke S."/>
            <person name="Lilja T."/>
            <person name="Dhandapani V."/>
            <person name="Bonilla-Rosso G."/>
            <person name="Karlsson M."/>
            <person name="Shevchenko A."/>
            <person name="Choi S.R."/>
            <person name="Kim H.G."/>
            <person name="Park J.Y."/>
            <person name="Lim Y.P."/>
            <person name="Ludwig-Muller J."/>
            <person name="Dixelius C."/>
        </authorList>
    </citation>
    <scope>NUCLEOTIDE SEQUENCE</scope>
    <source>
        <tissue evidence="1">Potato root galls</tissue>
    </source>
</reference>
<organism evidence="1">
    <name type="scientific">Spongospora subterranea</name>
    <dbReference type="NCBI Taxonomy" id="70186"/>
    <lineage>
        <taxon>Eukaryota</taxon>
        <taxon>Sar</taxon>
        <taxon>Rhizaria</taxon>
        <taxon>Endomyxa</taxon>
        <taxon>Phytomyxea</taxon>
        <taxon>Plasmodiophorida</taxon>
        <taxon>Plasmodiophoridae</taxon>
        <taxon>Spongospora</taxon>
    </lineage>
</organism>
<proteinExistence type="predicted"/>
<evidence type="ECO:0000313" key="1">
    <source>
        <dbReference type="EMBL" id="CRZ07799.1"/>
    </source>
</evidence>
<dbReference type="CDD" id="cd00024">
    <property type="entry name" value="CD_CSD"/>
    <property type="match status" value="1"/>
</dbReference>
<sequence>MSPPSSLQRVTTRSGFGVTSTVFFRSSMATCEATSLASDAFYVVAGFPPGLVVETLSDYIFLFKTLVTESISENHAYRLRLYADSTRQIIQESRLQVAHDGAGFEIESIRESRLNECKWQLLVKWRGVKRFCTRGNLSCVCVKVVVTRNNFL</sequence>
<dbReference type="EMBL" id="HACM01007358">
    <property type="protein sequence ID" value="CRZ07800.1"/>
    <property type="molecule type" value="Transcribed_RNA"/>
</dbReference>
<dbReference type="EMBL" id="HACM01007357">
    <property type="protein sequence ID" value="CRZ07799.1"/>
    <property type="molecule type" value="Transcribed_RNA"/>
</dbReference>
<evidence type="ECO:0008006" key="2">
    <source>
        <dbReference type="Google" id="ProtNLM"/>
    </source>
</evidence>
<dbReference type="AlphaFoldDB" id="A0A0H5RGK8"/>